<dbReference type="PATRIC" id="fig|1641875.4.peg.4320"/>
<feature type="transmembrane region" description="Helical" evidence="1">
    <location>
        <begin position="241"/>
        <end position="260"/>
    </location>
</feature>
<feature type="transmembrane region" description="Helical" evidence="1">
    <location>
        <begin position="37"/>
        <end position="55"/>
    </location>
</feature>
<dbReference type="Proteomes" id="UP000051295">
    <property type="component" value="Unassembled WGS sequence"/>
</dbReference>
<feature type="transmembrane region" description="Helical" evidence="1">
    <location>
        <begin position="96"/>
        <end position="115"/>
    </location>
</feature>
<protein>
    <submittedName>
        <fullName evidence="2">Membrane protein</fullName>
    </submittedName>
</protein>
<feature type="transmembrane region" description="Helical" evidence="1">
    <location>
        <begin position="148"/>
        <end position="172"/>
    </location>
</feature>
<feature type="transmembrane region" description="Helical" evidence="1">
    <location>
        <begin position="266"/>
        <end position="286"/>
    </location>
</feature>
<keyword evidence="1" id="KW-0812">Transmembrane</keyword>
<gene>
    <name evidence="2" type="ORF">XM53_09550</name>
</gene>
<dbReference type="STRING" id="1641875.XM53_09550"/>
<comment type="caution">
    <text evidence="2">The sequence shown here is derived from an EMBL/GenBank/DDBJ whole genome shotgun (WGS) entry which is preliminary data.</text>
</comment>
<feature type="transmembrane region" description="Helical" evidence="1">
    <location>
        <begin position="67"/>
        <end position="90"/>
    </location>
</feature>
<dbReference type="RefSeq" id="WP_057792926.1">
    <property type="nucleotide sequence ID" value="NZ_LAXJ01000008.1"/>
</dbReference>
<dbReference type="AlphaFoldDB" id="A0A0T5NVZ1"/>
<evidence type="ECO:0000313" key="2">
    <source>
        <dbReference type="EMBL" id="KRS12926.1"/>
    </source>
</evidence>
<keyword evidence="1" id="KW-1133">Transmembrane helix</keyword>
<evidence type="ECO:0000313" key="3">
    <source>
        <dbReference type="Proteomes" id="UP000051295"/>
    </source>
</evidence>
<sequence>MSTGVSRGVLLALIGTLVLTPDAMLMRLSGMEGFQMTGWRGVFMGTMMVLAWAAVSRDREGDIARLISGPGLLIVAAQVLNSMLFCLGIASAPAAMVLMGVAAVPVFSAVLSRVVTGEATSALTWAAIAAVMTGIGIAVLGGGHGDVALNWAAATGAVFGLGVAFVLALNFVTVRASPALPILLAIGVGAWIAGVIGWSLTGVEAMFQGRVWAMAITGGVVLPVSFFMLSLAARHTLAANVSLLMLLETVLGPLWVWIGVGERPTVAMLVGGAIVVGSLTVYLSILRRRAALIVPR</sequence>
<dbReference type="OrthoDB" id="9810239at2"/>
<dbReference type="SUPFAM" id="SSF103481">
    <property type="entry name" value="Multidrug resistance efflux transporter EmrE"/>
    <property type="match status" value="2"/>
</dbReference>
<dbReference type="EMBL" id="LAXJ01000008">
    <property type="protein sequence ID" value="KRS12926.1"/>
    <property type="molecule type" value="Genomic_DNA"/>
</dbReference>
<dbReference type="InterPro" id="IPR037185">
    <property type="entry name" value="EmrE-like"/>
</dbReference>
<name>A0A0T5NVZ1_9RHOB</name>
<keyword evidence="3" id="KW-1185">Reference proteome</keyword>
<feature type="transmembrane region" description="Helical" evidence="1">
    <location>
        <begin position="122"/>
        <end position="142"/>
    </location>
</feature>
<keyword evidence="1" id="KW-0472">Membrane</keyword>
<evidence type="ECO:0000256" key="1">
    <source>
        <dbReference type="SAM" id="Phobius"/>
    </source>
</evidence>
<accession>A0A0T5NVZ1</accession>
<feature type="transmembrane region" description="Helical" evidence="1">
    <location>
        <begin position="211"/>
        <end position="229"/>
    </location>
</feature>
<proteinExistence type="predicted"/>
<organism evidence="2 3">
    <name type="scientific">Roseovarius atlanticus</name>
    <dbReference type="NCBI Taxonomy" id="1641875"/>
    <lineage>
        <taxon>Bacteria</taxon>
        <taxon>Pseudomonadati</taxon>
        <taxon>Pseudomonadota</taxon>
        <taxon>Alphaproteobacteria</taxon>
        <taxon>Rhodobacterales</taxon>
        <taxon>Roseobacteraceae</taxon>
        <taxon>Roseovarius</taxon>
    </lineage>
</organism>
<feature type="transmembrane region" description="Helical" evidence="1">
    <location>
        <begin position="179"/>
        <end position="199"/>
    </location>
</feature>
<reference evidence="2 3" key="1">
    <citation type="submission" date="2015-04" db="EMBL/GenBank/DDBJ databases">
        <title>The draft genome sequence of Roseovarius sp.R12b.</title>
        <authorList>
            <person name="Li G."/>
            <person name="Lai Q."/>
            <person name="Shao Z."/>
            <person name="Yan P."/>
        </authorList>
    </citation>
    <scope>NUCLEOTIDE SEQUENCE [LARGE SCALE GENOMIC DNA]</scope>
    <source>
        <strain evidence="2 3">R12B</strain>
    </source>
</reference>